<keyword evidence="8" id="KW-1185">Reference proteome</keyword>
<protein>
    <submittedName>
        <fullName evidence="9">BUB3-interacting and GLEBS motif-containing protein ZNF207</fullName>
    </submittedName>
</protein>
<reference evidence="9" key="1">
    <citation type="submission" date="2025-08" db="UniProtKB">
        <authorList>
            <consortium name="RefSeq"/>
        </authorList>
    </citation>
    <scope>IDENTIFICATION</scope>
</reference>
<dbReference type="InterPro" id="IPR013087">
    <property type="entry name" value="Znf_C2H2_type"/>
</dbReference>
<dbReference type="GO" id="GO:0005634">
    <property type="term" value="C:nucleus"/>
    <property type="evidence" value="ECO:0007669"/>
    <property type="project" value="UniProtKB-SubCell"/>
</dbReference>
<dbReference type="Proteomes" id="UP000515125">
    <property type="component" value="Unplaced"/>
</dbReference>
<evidence type="ECO:0000256" key="1">
    <source>
        <dbReference type="ARBA" id="ARBA00004123"/>
    </source>
</evidence>
<dbReference type="PANTHER" id="PTHR23215:SF0">
    <property type="entry name" value="BUB3-INTERACTING AND GLEBS MOTIF-CONTAINING PROTEIN ZNF207"/>
    <property type="match status" value="1"/>
</dbReference>
<feature type="region of interest" description="Disordered" evidence="6">
    <location>
        <begin position="196"/>
        <end position="291"/>
    </location>
</feature>
<evidence type="ECO:0000256" key="4">
    <source>
        <dbReference type="ARBA" id="ARBA00022833"/>
    </source>
</evidence>
<feature type="compositionally biased region" description="Pro residues" evidence="6">
    <location>
        <begin position="274"/>
        <end position="287"/>
    </location>
</feature>
<evidence type="ECO:0000256" key="5">
    <source>
        <dbReference type="ARBA" id="ARBA00023242"/>
    </source>
</evidence>
<evidence type="ECO:0000256" key="3">
    <source>
        <dbReference type="ARBA" id="ARBA00022771"/>
    </source>
</evidence>
<organism evidence="8 9">
    <name type="scientific">Cyclospora cayetanensis</name>
    <dbReference type="NCBI Taxonomy" id="88456"/>
    <lineage>
        <taxon>Eukaryota</taxon>
        <taxon>Sar</taxon>
        <taxon>Alveolata</taxon>
        <taxon>Apicomplexa</taxon>
        <taxon>Conoidasida</taxon>
        <taxon>Coccidia</taxon>
        <taxon>Eucoccidiorida</taxon>
        <taxon>Eimeriorina</taxon>
        <taxon>Eimeriidae</taxon>
        <taxon>Cyclospora</taxon>
    </lineage>
</organism>
<evidence type="ECO:0000259" key="7">
    <source>
        <dbReference type="PROSITE" id="PS00028"/>
    </source>
</evidence>
<dbReference type="AlphaFoldDB" id="A0A6P6RUY4"/>
<feature type="domain" description="C2H2-type" evidence="7">
    <location>
        <begin position="39"/>
        <end position="60"/>
    </location>
</feature>
<keyword evidence="4" id="KW-0862">Zinc</keyword>
<dbReference type="PROSITE" id="PS00028">
    <property type="entry name" value="ZINC_FINGER_C2H2_1"/>
    <property type="match status" value="1"/>
</dbReference>
<proteinExistence type="predicted"/>
<sequence length="312" mass="32936">MGRKKKRGSRVKPFCYYCDRGFDDEKVLIQHQKAKHFKCSICCRKLDTATGLAVHLLQVHKEQLANVPNALSGRDSVDVIVHGMDGIPNEIIQEKLAKYQQRADGKANRKRERANWAQVTMAPATLEHFILLAQQGQLPQFEGVPPTPVIPGLAASLPSFGVANQAAQPPALPVPPNLQGLLSQATGMPVPGMPAAPGGQQQQPFGYSMGGGPPPGPQGMVLPPQQQPGGPPGMGQGTLPPGLSSGAPTGVKPGPPMATPPASTGRAGGNSMVPPGPPPVFSTPPLPGNMRLMYTDDAVSVEEKRAAEMRRY</sequence>
<dbReference type="PANTHER" id="PTHR23215">
    <property type="entry name" value="ZINC FINGER PROTEIN 207"/>
    <property type="match status" value="1"/>
</dbReference>
<dbReference type="OrthoDB" id="1306014at2759"/>
<dbReference type="GeneID" id="34624513"/>
<keyword evidence="5" id="KW-0539">Nucleus</keyword>
<evidence type="ECO:0000256" key="2">
    <source>
        <dbReference type="ARBA" id="ARBA00022723"/>
    </source>
</evidence>
<dbReference type="GO" id="GO:0008270">
    <property type="term" value="F:zinc ion binding"/>
    <property type="evidence" value="ECO:0007669"/>
    <property type="project" value="UniProtKB-KW"/>
</dbReference>
<keyword evidence="3" id="KW-0863">Zinc-finger</keyword>
<name>A0A6P6RUY4_9EIME</name>
<evidence type="ECO:0000313" key="8">
    <source>
        <dbReference type="Proteomes" id="UP000515125"/>
    </source>
</evidence>
<dbReference type="RefSeq" id="XP_026191267.1">
    <property type="nucleotide sequence ID" value="XM_026335482.1"/>
</dbReference>
<evidence type="ECO:0000256" key="6">
    <source>
        <dbReference type="SAM" id="MobiDB-lite"/>
    </source>
</evidence>
<keyword evidence="2" id="KW-0479">Metal-binding</keyword>
<accession>A0A6P6RUY4</accession>
<gene>
    <name evidence="9" type="primary">LOC34624513</name>
</gene>
<dbReference type="CDD" id="cd20908">
    <property type="entry name" value="SUF4-like"/>
    <property type="match status" value="1"/>
</dbReference>
<dbReference type="SMART" id="SM00355">
    <property type="entry name" value="ZnF_C2H2"/>
    <property type="match status" value="2"/>
</dbReference>
<comment type="subcellular location">
    <subcellularLocation>
        <location evidence="1">Nucleus</location>
    </subcellularLocation>
</comment>
<evidence type="ECO:0000313" key="9">
    <source>
        <dbReference type="RefSeq" id="XP_026191267.1"/>
    </source>
</evidence>